<evidence type="ECO:0000256" key="5">
    <source>
        <dbReference type="ARBA" id="ARBA00034078"/>
    </source>
</evidence>
<proteinExistence type="predicted"/>
<dbReference type="Gene3D" id="3.10.20.30">
    <property type="match status" value="1"/>
</dbReference>
<dbReference type="SUPFAM" id="SSF47823">
    <property type="entry name" value="lambda integrase-like, N-terminal domain"/>
    <property type="match status" value="1"/>
</dbReference>
<evidence type="ECO:0000256" key="3">
    <source>
        <dbReference type="ARBA" id="ARBA00023004"/>
    </source>
</evidence>
<evidence type="ECO:0000256" key="4">
    <source>
        <dbReference type="ARBA" id="ARBA00023014"/>
    </source>
</evidence>
<dbReference type="SUPFAM" id="SSF54292">
    <property type="entry name" value="2Fe-2S ferredoxin-like"/>
    <property type="match status" value="1"/>
</dbReference>
<keyword evidence="3" id="KW-0408">Iron</keyword>
<dbReference type="PANTHER" id="PTHR23426">
    <property type="entry name" value="FERREDOXIN/ADRENODOXIN"/>
    <property type="match status" value="1"/>
</dbReference>
<accession>A0ABM0MV21</accession>
<dbReference type="InterPro" id="IPR036010">
    <property type="entry name" value="2Fe-2S_ferredoxin-like_sf"/>
</dbReference>
<keyword evidence="1" id="KW-0001">2Fe-2S</keyword>
<organism evidence="6 7">
    <name type="scientific">Saccoglossus kowalevskii</name>
    <name type="common">Acorn worm</name>
    <dbReference type="NCBI Taxonomy" id="10224"/>
    <lineage>
        <taxon>Eukaryota</taxon>
        <taxon>Metazoa</taxon>
        <taxon>Hemichordata</taxon>
        <taxon>Enteropneusta</taxon>
        <taxon>Harrimaniidae</taxon>
        <taxon>Saccoglossus</taxon>
    </lineage>
</organism>
<dbReference type="RefSeq" id="XP_006823862.1">
    <property type="nucleotide sequence ID" value="XM_006823799.1"/>
</dbReference>
<name>A0ABM0MV21_SACKO</name>
<keyword evidence="2" id="KW-0479">Metal-binding</keyword>
<comment type="cofactor">
    <cofactor evidence="5">
        <name>[2Fe-2S] cluster</name>
        <dbReference type="ChEBI" id="CHEBI:190135"/>
    </cofactor>
</comment>
<evidence type="ECO:0000313" key="7">
    <source>
        <dbReference type="RefSeq" id="XP_006823862.1"/>
    </source>
</evidence>
<sequence>MEALSRPAQTEGLSERAANILAGAKRCSTNVAYDSKWRAYIDWCSGREVDPCNPTVGQVDDFFRPSISRGACEGTLACSTCHLLFQKEVFDKLPDEPTDEELDMLDLAYGLTDR</sequence>
<dbReference type="InterPro" id="IPR018298">
    <property type="entry name" value="Adrenodoxin_Fe-S_BS"/>
</dbReference>
<keyword evidence="4" id="KW-0411">Iron-sulfur</keyword>
<dbReference type="Proteomes" id="UP000694865">
    <property type="component" value="Unplaced"/>
</dbReference>
<dbReference type="InterPro" id="IPR012675">
    <property type="entry name" value="Beta-grasp_dom_sf"/>
</dbReference>
<keyword evidence="6" id="KW-1185">Reference proteome</keyword>
<evidence type="ECO:0000313" key="6">
    <source>
        <dbReference type="Proteomes" id="UP000694865"/>
    </source>
</evidence>
<gene>
    <name evidence="7" type="primary">LOC102803520</name>
</gene>
<protein>
    <submittedName>
        <fullName evidence="7">Uncharacterized protein LOC102803520</fullName>
    </submittedName>
</protein>
<dbReference type="InterPro" id="IPR001055">
    <property type="entry name" value="Adrenodoxin-like"/>
</dbReference>
<reference evidence="7" key="1">
    <citation type="submission" date="2025-08" db="UniProtKB">
        <authorList>
            <consortium name="RefSeq"/>
        </authorList>
    </citation>
    <scope>IDENTIFICATION</scope>
    <source>
        <tissue evidence="7">Testes</tissue>
    </source>
</reference>
<dbReference type="PROSITE" id="PS00814">
    <property type="entry name" value="ADX"/>
    <property type="match status" value="1"/>
</dbReference>
<evidence type="ECO:0000256" key="1">
    <source>
        <dbReference type="ARBA" id="ARBA00022714"/>
    </source>
</evidence>
<evidence type="ECO:0000256" key="2">
    <source>
        <dbReference type="ARBA" id="ARBA00022723"/>
    </source>
</evidence>
<dbReference type="PANTHER" id="PTHR23426:SF76">
    <property type="entry name" value="ADRENODOXIN-LIKE PROTEIN 2, MITOCHONDRIAL"/>
    <property type="match status" value="1"/>
</dbReference>
<dbReference type="GeneID" id="102803520"/>